<dbReference type="SUPFAM" id="SSF52980">
    <property type="entry name" value="Restriction endonuclease-like"/>
    <property type="match status" value="1"/>
</dbReference>
<dbReference type="Gene3D" id="3.30.160.800">
    <property type="match status" value="1"/>
</dbReference>
<evidence type="ECO:0000259" key="2">
    <source>
        <dbReference type="Pfam" id="PF12705"/>
    </source>
</evidence>
<dbReference type="GO" id="GO:0005524">
    <property type="term" value="F:ATP binding"/>
    <property type="evidence" value="ECO:0007669"/>
    <property type="project" value="UniProtKB-KW"/>
</dbReference>
<reference evidence="3 4" key="1">
    <citation type="journal article" date="2016" name="Nat. Commun.">
        <title>Thousands of microbial genomes shed light on interconnected biogeochemical processes in an aquifer system.</title>
        <authorList>
            <person name="Anantharaman K."/>
            <person name="Brown C.T."/>
            <person name="Hug L.A."/>
            <person name="Sharon I."/>
            <person name="Castelle C.J."/>
            <person name="Probst A.J."/>
            <person name="Thomas B.C."/>
            <person name="Singh A."/>
            <person name="Wilkins M.J."/>
            <person name="Karaoz U."/>
            <person name="Brodie E.L."/>
            <person name="Williams K.H."/>
            <person name="Hubbard S.S."/>
            <person name="Banfield J.F."/>
        </authorList>
    </citation>
    <scope>NUCLEOTIDE SEQUENCE [LARGE SCALE GENOMIC DNA]</scope>
</reference>
<dbReference type="Proteomes" id="UP000178059">
    <property type="component" value="Unassembled WGS sequence"/>
</dbReference>
<dbReference type="Pfam" id="PF12705">
    <property type="entry name" value="PDDEXK_1"/>
    <property type="match status" value="1"/>
</dbReference>
<accession>A0A1F6VKT8</accession>
<feature type="domain" description="PD-(D/E)XK endonuclease-like" evidence="2">
    <location>
        <begin position="103"/>
        <end position="396"/>
    </location>
</feature>
<feature type="region of interest" description="Disordered" evidence="1">
    <location>
        <begin position="287"/>
        <end position="315"/>
    </location>
</feature>
<dbReference type="InterPro" id="IPR027417">
    <property type="entry name" value="P-loop_NTPase"/>
</dbReference>
<evidence type="ECO:0000313" key="3">
    <source>
        <dbReference type="EMBL" id="OGI70198.1"/>
    </source>
</evidence>
<comment type="caution">
    <text evidence="3">The sequence shown here is derived from an EMBL/GenBank/DDBJ whole genome shotgun (WGS) entry which is preliminary data.</text>
</comment>
<dbReference type="STRING" id="1801743.A2824_02605"/>
<dbReference type="Gene3D" id="3.90.320.10">
    <property type="match status" value="1"/>
</dbReference>
<dbReference type="InterPro" id="IPR038726">
    <property type="entry name" value="PDDEXK_AddAB-type"/>
</dbReference>
<evidence type="ECO:0000256" key="1">
    <source>
        <dbReference type="SAM" id="MobiDB-lite"/>
    </source>
</evidence>
<sequence>MKDLNDSDNDERRLFYVALTRARKGVTITYSKQSDAGREQLPSQFITEIKKDLIEELETSSFERDLEEKKHILFSVAKSLDSARDKSLRDLEFVKNILEKNGLSVTALNNYLECPWNYFYSNLLRLPKAKNKHMMYGTAIHSALRDFFSQLKDREIPKENLLKSFEFYLNKESLNERDFDEVLEKGRKALSGYYDKYYKTWPRNVLTEFEIKGVVANIRIENKYTNLPVHLTGKLDKIEFLGSGNEVNVVDYKTRQPLSRNEIEKRGYKRQLVFYKLLLDNFGGKKSDFSSQGGSASGGKGSPSPGEALAKRGKSDFEEPKFKMVSGELDFIEPLDRARGLRPTEKGDYKKEKFIITDEDIKELKETIKRVTEEILNLKFWDTRCEEKDCQYCNLRKLLN</sequence>
<dbReference type="AlphaFoldDB" id="A0A1F6VKT8"/>
<dbReference type="InterPro" id="IPR011335">
    <property type="entry name" value="Restrct_endonuc-II-like"/>
</dbReference>
<dbReference type="EMBL" id="MFTT01000010">
    <property type="protein sequence ID" value="OGI70198.1"/>
    <property type="molecule type" value="Genomic_DNA"/>
</dbReference>
<dbReference type="GO" id="GO:0006281">
    <property type="term" value="P:DNA repair"/>
    <property type="evidence" value="ECO:0007669"/>
    <property type="project" value="UniProtKB-KW"/>
</dbReference>
<dbReference type="GO" id="GO:0004527">
    <property type="term" value="F:exonuclease activity"/>
    <property type="evidence" value="ECO:0007669"/>
    <property type="project" value="UniProtKB-KW"/>
</dbReference>
<dbReference type="SUPFAM" id="SSF52540">
    <property type="entry name" value="P-loop containing nucleoside triphosphate hydrolases"/>
    <property type="match status" value="1"/>
</dbReference>
<proteinExistence type="predicted"/>
<dbReference type="InterPro" id="IPR011604">
    <property type="entry name" value="PDDEXK-like_dom_sf"/>
</dbReference>
<organism evidence="3 4">
    <name type="scientific">Candidatus Nomurabacteria bacterium RIFCSPHIGHO2_01_FULL_42_16</name>
    <dbReference type="NCBI Taxonomy" id="1801743"/>
    <lineage>
        <taxon>Bacteria</taxon>
        <taxon>Candidatus Nomuraibacteriota</taxon>
    </lineage>
</organism>
<gene>
    <name evidence="3" type="ORF">A2824_02605</name>
</gene>
<protein>
    <recommendedName>
        <fullName evidence="2">PD-(D/E)XK endonuclease-like domain-containing protein</fullName>
    </recommendedName>
</protein>
<dbReference type="GO" id="GO:0004386">
    <property type="term" value="F:helicase activity"/>
    <property type="evidence" value="ECO:0007669"/>
    <property type="project" value="UniProtKB-KW"/>
</dbReference>
<name>A0A1F6VKT8_9BACT</name>
<dbReference type="GO" id="GO:0003677">
    <property type="term" value="F:DNA binding"/>
    <property type="evidence" value="ECO:0007669"/>
    <property type="project" value="UniProtKB-KW"/>
</dbReference>
<evidence type="ECO:0000313" key="4">
    <source>
        <dbReference type="Proteomes" id="UP000178059"/>
    </source>
</evidence>